<proteinExistence type="predicted"/>
<protein>
    <submittedName>
        <fullName evidence="2">Uncharacterized protein</fullName>
    </submittedName>
</protein>
<evidence type="ECO:0000256" key="1">
    <source>
        <dbReference type="SAM" id="MobiDB-lite"/>
    </source>
</evidence>
<name>A0A4C1ZQC0_EUMVA</name>
<dbReference type="AlphaFoldDB" id="A0A4C1ZQC0"/>
<organism evidence="2 3">
    <name type="scientific">Eumeta variegata</name>
    <name type="common">Bagworm moth</name>
    <name type="synonym">Eumeta japonica</name>
    <dbReference type="NCBI Taxonomy" id="151549"/>
    <lineage>
        <taxon>Eukaryota</taxon>
        <taxon>Metazoa</taxon>
        <taxon>Ecdysozoa</taxon>
        <taxon>Arthropoda</taxon>
        <taxon>Hexapoda</taxon>
        <taxon>Insecta</taxon>
        <taxon>Pterygota</taxon>
        <taxon>Neoptera</taxon>
        <taxon>Endopterygota</taxon>
        <taxon>Lepidoptera</taxon>
        <taxon>Glossata</taxon>
        <taxon>Ditrysia</taxon>
        <taxon>Tineoidea</taxon>
        <taxon>Psychidae</taxon>
        <taxon>Oiketicinae</taxon>
        <taxon>Eumeta</taxon>
    </lineage>
</organism>
<sequence>MSREDKRACAHWSVDGQRRPQTPATRGQSLVGYRFDSGARQIDVDRPPEAPAPRHATRGLRVAPIRSPPSLLGRVAKLIVISEPASL</sequence>
<gene>
    <name evidence="2" type="ORF">EVAR_65820_1</name>
</gene>
<dbReference type="Proteomes" id="UP000299102">
    <property type="component" value="Unassembled WGS sequence"/>
</dbReference>
<reference evidence="2 3" key="1">
    <citation type="journal article" date="2019" name="Commun. Biol.">
        <title>The bagworm genome reveals a unique fibroin gene that provides high tensile strength.</title>
        <authorList>
            <person name="Kono N."/>
            <person name="Nakamura H."/>
            <person name="Ohtoshi R."/>
            <person name="Tomita M."/>
            <person name="Numata K."/>
            <person name="Arakawa K."/>
        </authorList>
    </citation>
    <scope>NUCLEOTIDE SEQUENCE [LARGE SCALE GENOMIC DNA]</scope>
</reference>
<dbReference type="EMBL" id="BGZK01001961">
    <property type="protein sequence ID" value="GBP88827.1"/>
    <property type="molecule type" value="Genomic_DNA"/>
</dbReference>
<keyword evidence="3" id="KW-1185">Reference proteome</keyword>
<evidence type="ECO:0000313" key="3">
    <source>
        <dbReference type="Proteomes" id="UP000299102"/>
    </source>
</evidence>
<accession>A0A4C1ZQC0</accession>
<comment type="caution">
    <text evidence="2">The sequence shown here is derived from an EMBL/GenBank/DDBJ whole genome shotgun (WGS) entry which is preliminary data.</text>
</comment>
<evidence type="ECO:0000313" key="2">
    <source>
        <dbReference type="EMBL" id="GBP88827.1"/>
    </source>
</evidence>
<feature type="region of interest" description="Disordered" evidence="1">
    <location>
        <begin position="1"/>
        <end position="27"/>
    </location>
</feature>